<dbReference type="SUPFAM" id="SSF101386">
    <property type="entry name" value="all-alpha NTP pyrophosphatases"/>
    <property type="match status" value="1"/>
</dbReference>
<evidence type="ECO:0000313" key="1">
    <source>
        <dbReference type="EMBL" id="MDT3468703.1"/>
    </source>
</evidence>
<dbReference type="PANTHER" id="PTHR46523">
    <property type="entry name" value="DCTP PYROPHOSPHATASE 1"/>
    <property type="match status" value="1"/>
</dbReference>
<dbReference type="GO" id="GO:0005829">
    <property type="term" value="C:cytosol"/>
    <property type="evidence" value="ECO:0007669"/>
    <property type="project" value="TreeGrafter"/>
</dbReference>
<dbReference type="Gene3D" id="1.10.287.1080">
    <property type="entry name" value="MazG-like"/>
    <property type="match status" value="1"/>
</dbReference>
<dbReference type="GO" id="GO:0006253">
    <property type="term" value="P:dCTP catabolic process"/>
    <property type="evidence" value="ECO:0007669"/>
    <property type="project" value="TreeGrafter"/>
</dbReference>
<sequence>MEHPLVEVRGAAQALREFAEARDWAQFHSPKNLVMALSGEVGELNEIFQWMTEADSFKAAASESTASAVREEIADVALYLIRLSDVLGIDLNEAVSSKLATNAAKYPVDLSRGVSTKYNKLAQP</sequence>
<dbReference type="EMBL" id="JAVSKO010000004">
    <property type="protein sequence ID" value="MDT3468703.1"/>
    <property type="molecule type" value="Genomic_DNA"/>
</dbReference>
<protein>
    <submittedName>
        <fullName evidence="1">Nucleotide pyrophosphohydrolase</fullName>
    </submittedName>
</protein>
<dbReference type="AlphaFoldDB" id="A0AAJ2MT67"/>
<comment type="caution">
    <text evidence="1">The sequence shown here is derived from an EMBL/GenBank/DDBJ whole genome shotgun (WGS) entry which is preliminary data.</text>
</comment>
<evidence type="ECO:0000313" key="2">
    <source>
        <dbReference type="Proteomes" id="UP001251948"/>
    </source>
</evidence>
<dbReference type="RefSeq" id="WP_197562945.1">
    <property type="nucleotide sequence ID" value="NZ_JAVSKO010000004.1"/>
</dbReference>
<accession>A0AAJ2MT67</accession>
<dbReference type="PIRSF" id="PIRSF029826">
    <property type="entry name" value="UCP029826_pph"/>
    <property type="match status" value="1"/>
</dbReference>
<organism evidence="1 2">
    <name type="scientific">Stenotrophomonas maltophilia</name>
    <name type="common">Pseudomonas maltophilia</name>
    <name type="synonym">Xanthomonas maltophilia</name>
    <dbReference type="NCBI Taxonomy" id="40324"/>
    <lineage>
        <taxon>Bacteria</taxon>
        <taxon>Pseudomonadati</taxon>
        <taxon>Pseudomonadota</taxon>
        <taxon>Gammaproteobacteria</taxon>
        <taxon>Lysobacterales</taxon>
        <taxon>Lysobacteraceae</taxon>
        <taxon>Stenotrophomonas</taxon>
        <taxon>Stenotrophomonas maltophilia group</taxon>
    </lineage>
</organism>
<dbReference type="GO" id="GO:0047840">
    <property type="term" value="F:dCTP diphosphatase activity"/>
    <property type="evidence" value="ECO:0007669"/>
    <property type="project" value="TreeGrafter"/>
</dbReference>
<gene>
    <name evidence="1" type="ORF">ROV92_11970</name>
</gene>
<dbReference type="InterPro" id="IPR052555">
    <property type="entry name" value="dCTP_Pyrophosphatase"/>
</dbReference>
<dbReference type="GO" id="GO:0042262">
    <property type="term" value="P:DNA protection"/>
    <property type="evidence" value="ECO:0007669"/>
    <property type="project" value="TreeGrafter"/>
</dbReference>
<dbReference type="Pfam" id="PF12643">
    <property type="entry name" value="MazG-like"/>
    <property type="match status" value="1"/>
</dbReference>
<reference evidence="1" key="1">
    <citation type="submission" date="2023-07" db="EMBL/GenBank/DDBJ databases">
        <title>Comparative genomics of clinical Stenotrophomonas maltophilia isolates reveals regions of diversity which correlate with colonization and persistence in vivo.</title>
        <authorList>
            <person name="Mcdaniel M.S."/>
            <person name="Swords W.E."/>
            <person name="Sumpter N.A."/>
            <person name="Lindgren N.R."/>
            <person name="Billiot C.E."/>
        </authorList>
    </citation>
    <scope>NUCLEOTIDE SEQUENCE</scope>
    <source>
        <strain evidence="1">Ism4</strain>
    </source>
</reference>
<dbReference type="InterPro" id="IPR025984">
    <property type="entry name" value="DCTPP"/>
</dbReference>
<dbReference type="CDD" id="cd11537">
    <property type="entry name" value="NTP-PPase_RS21-C6_like"/>
    <property type="match status" value="1"/>
</dbReference>
<dbReference type="Proteomes" id="UP001251948">
    <property type="component" value="Unassembled WGS sequence"/>
</dbReference>
<name>A0AAJ2MT67_STEMA</name>
<dbReference type="PANTHER" id="PTHR46523:SF1">
    <property type="entry name" value="DCTP PYROPHOSPHATASE 1"/>
    <property type="match status" value="1"/>
</dbReference>
<proteinExistence type="predicted"/>